<name>A0A1H1H5C6_9ACTN</name>
<dbReference type="EMBL" id="FNLF01000002">
    <property type="protein sequence ID" value="SDR20308.1"/>
    <property type="molecule type" value="Genomic_DNA"/>
</dbReference>
<evidence type="ECO:0000313" key="4">
    <source>
        <dbReference type="Proteomes" id="UP000183053"/>
    </source>
</evidence>
<dbReference type="InterPro" id="IPR038732">
    <property type="entry name" value="HpyO/CreE_NAD-binding"/>
</dbReference>
<dbReference type="SUPFAM" id="SSF51905">
    <property type="entry name" value="FAD/NAD(P)-binding domain"/>
    <property type="match status" value="1"/>
</dbReference>
<dbReference type="Gene3D" id="3.50.50.60">
    <property type="entry name" value="FAD/NAD(P)-binding domain"/>
    <property type="match status" value="1"/>
</dbReference>
<dbReference type="PANTHER" id="PTHR40254:SF1">
    <property type="entry name" value="BLR0577 PROTEIN"/>
    <property type="match status" value="1"/>
</dbReference>
<evidence type="ECO:0000313" key="3">
    <source>
        <dbReference type="EMBL" id="SDR20308.1"/>
    </source>
</evidence>
<dbReference type="InterPro" id="IPR036188">
    <property type="entry name" value="FAD/NAD-bd_sf"/>
</dbReference>
<sequence>MTACTHDALRGREGPAPVRIAVVGGGPRGLSVVEQLILACNSPITIDVFDSRFVGGGRIWHPAQSPHLLMNTHAAEVTIFSGPMDDGPVRAGAGPSLEQWLAPDDGVYSGYAARADYGKYLRFAFEAVVANAPDGVTVNERTDTVTSIRRNRETKEFVVQTTSGQSQVYRAVVLATGHPQPLDGGVVATHRPGSARVIAGDSAADLPLDEVLPGQNVAALGMGLAFHDLVALLTQGRGGTFDRDDLGRLDYRPSGQEPSIVGISRSGLPIPSRGRNQKPANFTFTPRLCTVDRMAELRRDRQVDFEREVAPWVLAEAAASFCLTKIANGSSPALAEEFASQLITIQGPDPVSAVYELANTFGVEERLPTLESLGRPFDGVDFSSRGSWHEAVVTYLETDLRHAREGNVTNPLKAALDTLRDLRPSLRAAVEFGGITPRSHEDAFLGRFVPMYSLLVAGPPPRRIEELLALIRAGIVTIAGPGARIVDDGRTLAVRSPAVPGAIAVERVIDARIPKYEVGRCQSVLYPQLLADGLVRRFRHVGATASVETGACDVDPETGYAIGANGEVVPGLVLLGIPTERLRWFTQIGNGRPSVRSGFTVDAEKAARSALIVAREVHTV</sequence>
<dbReference type="Proteomes" id="UP000183053">
    <property type="component" value="Unassembled WGS sequence"/>
</dbReference>
<dbReference type="InterPro" id="IPR052189">
    <property type="entry name" value="L-asp_N-monooxygenase_NS-form"/>
</dbReference>
<gene>
    <name evidence="3" type="ORF">SAMN04489765_3807</name>
</gene>
<dbReference type="RefSeq" id="WP_082756799.1">
    <property type="nucleotide sequence ID" value="NZ_FNLF01000002.1"/>
</dbReference>
<evidence type="ECO:0000256" key="1">
    <source>
        <dbReference type="SAM" id="MobiDB-lite"/>
    </source>
</evidence>
<dbReference type="Pfam" id="PF13454">
    <property type="entry name" value="NAD_binding_9"/>
    <property type="match status" value="1"/>
</dbReference>
<feature type="domain" description="FAD-dependent urate hydroxylase HpyO/Asp monooxygenase CreE-like FAD/NAD(P)-binding" evidence="2">
    <location>
        <begin position="21"/>
        <end position="178"/>
    </location>
</feature>
<dbReference type="OrthoDB" id="3653265at2"/>
<organism evidence="3 4">
    <name type="scientific">Tsukamurella pulmonis</name>
    <dbReference type="NCBI Taxonomy" id="47312"/>
    <lineage>
        <taxon>Bacteria</taxon>
        <taxon>Bacillati</taxon>
        <taxon>Actinomycetota</taxon>
        <taxon>Actinomycetes</taxon>
        <taxon>Mycobacteriales</taxon>
        <taxon>Tsukamurellaceae</taxon>
        <taxon>Tsukamurella</taxon>
    </lineage>
</organism>
<dbReference type="PANTHER" id="PTHR40254">
    <property type="entry name" value="BLR0577 PROTEIN"/>
    <property type="match status" value="1"/>
</dbReference>
<evidence type="ECO:0000259" key="2">
    <source>
        <dbReference type="Pfam" id="PF13454"/>
    </source>
</evidence>
<proteinExistence type="predicted"/>
<accession>A0A1H1H5C6</accession>
<dbReference type="AlphaFoldDB" id="A0A1H1H5C6"/>
<dbReference type="STRING" id="47312.SAMN04489765_3807"/>
<protein>
    <submittedName>
        <fullName evidence="3">FAD-NAD(P)-binding</fullName>
    </submittedName>
</protein>
<reference evidence="4" key="1">
    <citation type="submission" date="2016-10" db="EMBL/GenBank/DDBJ databases">
        <authorList>
            <person name="Varghese N."/>
            <person name="Submissions S."/>
        </authorList>
    </citation>
    <scope>NUCLEOTIDE SEQUENCE [LARGE SCALE GENOMIC DNA]</scope>
    <source>
        <strain evidence="4">DSM 44142</strain>
    </source>
</reference>
<keyword evidence="4" id="KW-1185">Reference proteome</keyword>
<feature type="region of interest" description="Disordered" evidence="1">
    <location>
        <begin position="260"/>
        <end position="281"/>
    </location>
</feature>